<dbReference type="PANTHER" id="PTHR30353:SF15">
    <property type="entry name" value="INNER MEMBRANE PROTEIN YABI"/>
    <property type="match status" value="1"/>
</dbReference>
<organism evidence="9 10">
    <name type="scientific">Nitratireductor basaltis</name>
    <dbReference type="NCBI Taxonomy" id="472175"/>
    <lineage>
        <taxon>Bacteria</taxon>
        <taxon>Pseudomonadati</taxon>
        <taxon>Pseudomonadota</taxon>
        <taxon>Alphaproteobacteria</taxon>
        <taxon>Hyphomicrobiales</taxon>
        <taxon>Phyllobacteriaceae</taxon>
        <taxon>Nitratireductor</taxon>
    </lineage>
</organism>
<protein>
    <submittedName>
        <fullName evidence="9">DedA</fullName>
    </submittedName>
</protein>
<feature type="transmembrane region" description="Helical" evidence="7">
    <location>
        <begin position="172"/>
        <end position="195"/>
    </location>
</feature>
<keyword evidence="10" id="KW-1185">Reference proteome</keyword>
<evidence type="ECO:0000256" key="5">
    <source>
        <dbReference type="ARBA" id="ARBA00022989"/>
    </source>
</evidence>
<dbReference type="InterPro" id="IPR032818">
    <property type="entry name" value="DedA-like"/>
</dbReference>
<dbReference type="AlphaFoldDB" id="A0A084U6D8"/>
<keyword evidence="4 7" id="KW-0812">Transmembrane</keyword>
<dbReference type="eggNOG" id="COG0586">
    <property type="taxonomic scope" value="Bacteria"/>
</dbReference>
<feature type="domain" description="VTT" evidence="8">
    <location>
        <begin position="33"/>
        <end position="158"/>
    </location>
</feature>
<comment type="subcellular location">
    <subcellularLocation>
        <location evidence="1 7">Cell membrane</location>
        <topology evidence="1 7">Multi-pass membrane protein</topology>
    </subcellularLocation>
</comment>
<dbReference type="GO" id="GO:0005886">
    <property type="term" value="C:plasma membrane"/>
    <property type="evidence" value="ECO:0007669"/>
    <property type="project" value="UniProtKB-SubCell"/>
</dbReference>
<keyword evidence="5 7" id="KW-1133">Transmembrane helix</keyword>
<dbReference type="InterPro" id="IPR032816">
    <property type="entry name" value="VTT_dom"/>
</dbReference>
<dbReference type="PANTHER" id="PTHR30353">
    <property type="entry name" value="INNER MEMBRANE PROTEIN DEDA-RELATED"/>
    <property type="match status" value="1"/>
</dbReference>
<keyword evidence="3 7" id="KW-1003">Cell membrane</keyword>
<reference evidence="9 10" key="1">
    <citation type="submission" date="2014-05" db="EMBL/GenBank/DDBJ databases">
        <title>Draft Genome Sequence of Nitratireductor basaltis Strain UMTGB225, A Marine Bacterium Isolated from Green Barrel Tunicate.</title>
        <authorList>
            <person name="Gan H.Y."/>
        </authorList>
    </citation>
    <scope>NUCLEOTIDE SEQUENCE [LARGE SCALE GENOMIC DNA]</scope>
    <source>
        <strain evidence="9 10">UMTGB225</strain>
    </source>
</reference>
<evidence type="ECO:0000256" key="1">
    <source>
        <dbReference type="ARBA" id="ARBA00004651"/>
    </source>
</evidence>
<dbReference type="STRING" id="472175.EL18_02775"/>
<proteinExistence type="inferred from homology"/>
<feature type="transmembrane region" description="Helical" evidence="7">
    <location>
        <begin position="6"/>
        <end position="26"/>
    </location>
</feature>
<accession>A0A084U6D8</accession>
<evidence type="ECO:0000259" key="8">
    <source>
        <dbReference type="Pfam" id="PF09335"/>
    </source>
</evidence>
<evidence type="ECO:0000256" key="6">
    <source>
        <dbReference type="ARBA" id="ARBA00023136"/>
    </source>
</evidence>
<evidence type="ECO:0000313" key="10">
    <source>
        <dbReference type="Proteomes" id="UP000053675"/>
    </source>
</evidence>
<evidence type="ECO:0000256" key="7">
    <source>
        <dbReference type="RuleBase" id="RU367016"/>
    </source>
</evidence>
<evidence type="ECO:0000256" key="3">
    <source>
        <dbReference type="ARBA" id="ARBA00022475"/>
    </source>
</evidence>
<sequence>MQVTEIVLGLIPVYGLFVIFVIVFLACTGIPMPSSIVVLTAGALAAAGDLVLWRVLLVVICAYLLGDQITYNAGRIWGPGLIARLRRVKRLRPAIERSETLLQKHGLLAIFISRTILSQAGPYVGYVSGSLEMGWRTFTAIAVPAAILWTLAYALLGYIFAGELPQVSDLVAAMLLVGAASLSALAFAVWIALLWRRFEPSSDEEAISTGIAQE</sequence>
<name>A0A084U6D8_9HYPH</name>
<evidence type="ECO:0000313" key="9">
    <source>
        <dbReference type="EMBL" id="KFB08524.1"/>
    </source>
</evidence>
<dbReference type="Proteomes" id="UP000053675">
    <property type="component" value="Unassembled WGS sequence"/>
</dbReference>
<feature type="transmembrane region" description="Helical" evidence="7">
    <location>
        <begin position="38"/>
        <end position="65"/>
    </location>
</feature>
<keyword evidence="6 7" id="KW-0472">Membrane</keyword>
<dbReference type="EMBL" id="JMQM01000002">
    <property type="protein sequence ID" value="KFB08524.1"/>
    <property type="molecule type" value="Genomic_DNA"/>
</dbReference>
<feature type="transmembrane region" description="Helical" evidence="7">
    <location>
        <begin position="138"/>
        <end position="160"/>
    </location>
</feature>
<gene>
    <name evidence="9" type="ORF">EL18_02775</name>
</gene>
<comment type="similarity">
    <text evidence="2 7">Belongs to the DedA family.</text>
</comment>
<evidence type="ECO:0000256" key="4">
    <source>
        <dbReference type="ARBA" id="ARBA00022692"/>
    </source>
</evidence>
<dbReference type="Pfam" id="PF09335">
    <property type="entry name" value="VTT_dom"/>
    <property type="match status" value="1"/>
</dbReference>
<evidence type="ECO:0000256" key="2">
    <source>
        <dbReference type="ARBA" id="ARBA00010792"/>
    </source>
</evidence>
<comment type="caution">
    <text evidence="9">The sequence shown here is derived from an EMBL/GenBank/DDBJ whole genome shotgun (WGS) entry which is preliminary data.</text>
</comment>
<dbReference type="PATRIC" id="fig|472175.3.peg.2769"/>